<organism evidence="2 3">
    <name type="scientific">Arenicella chitinivorans</name>
    <dbReference type="NCBI Taxonomy" id="1329800"/>
    <lineage>
        <taxon>Bacteria</taxon>
        <taxon>Pseudomonadati</taxon>
        <taxon>Pseudomonadota</taxon>
        <taxon>Gammaproteobacteria</taxon>
        <taxon>Arenicellales</taxon>
        <taxon>Arenicellaceae</taxon>
        <taxon>Arenicella</taxon>
    </lineage>
</organism>
<dbReference type="InterPro" id="IPR011051">
    <property type="entry name" value="RmlC_Cupin_sf"/>
</dbReference>
<feature type="domain" description="Cupin type-2" evidence="1">
    <location>
        <begin position="39"/>
        <end position="92"/>
    </location>
</feature>
<gene>
    <name evidence="2" type="ORF">GCM10008090_27890</name>
</gene>
<dbReference type="Pfam" id="PF07883">
    <property type="entry name" value="Cupin_2"/>
    <property type="match status" value="1"/>
</dbReference>
<sequence>MIFDVDLFDKELPLPATEKWKDGVWDIEAFQNGSMSLIYFAPEGTDYQTPHDQDELYFVMEGSGKIEIDGVTHSFKKGSSIFVAAGQKHKFIGELSGIKMWAVFWGPKGGESKA</sequence>
<name>A0A918VRB1_9GAMM</name>
<dbReference type="RefSeq" id="WP_189402302.1">
    <property type="nucleotide sequence ID" value="NZ_BMXA01000005.1"/>
</dbReference>
<evidence type="ECO:0000259" key="1">
    <source>
        <dbReference type="Pfam" id="PF07883"/>
    </source>
</evidence>
<dbReference type="AlphaFoldDB" id="A0A918VRB1"/>
<accession>A0A918VRB1</accession>
<protein>
    <recommendedName>
        <fullName evidence="1">Cupin type-2 domain-containing protein</fullName>
    </recommendedName>
</protein>
<dbReference type="InterPro" id="IPR013096">
    <property type="entry name" value="Cupin_2"/>
</dbReference>
<dbReference type="Proteomes" id="UP000614811">
    <property type="component" value="Unassembled WGS sequence"/>
</dbReference>
<dbReference type="SUPFAM" id="SSF51182">
    <property type="entry name" value="RmlC-like cupins"/>
    <property type="match status" value="1"/>
</dbReference>
<dbReference type="Gene3D" id="2.60.120.10">
    <property type="entry name" value="Jelly Rolls"/>
    <property type="match status" value="1"/>
</dbReference>
<evidence type="ECO:0000313" key="2">
    <source>
        <dbReference type="EMBL" id="GHA16498.1"/>
    </source>
</evidence>
<dbReference type="InterPro" id="IPR014710">
    <property type="entry name" value="RmlC-like_jellyroll"/>
</dbReference>
<keyword evidence="3" id="KW-1185">Reference proteome</keyword>
<dbReference type="EMBL" id="BMXA01000005">
    <property type="protein sequence ID" value="GHA16498.1"/>
    <property type="molecule type" value="Genomic_DNA"/>
</dbReference>
<comment type="caution">
    <text evidence="2">The sequence shown here is derived from an EMBL/GenBank/DDBJ whole genome shotgun (WGS) entry which is preliminary data.</text>
</comment>
<reference evidence="2" key="1">
    <citation type="journal article" date="2014" name="Int. J. Syst. Evol. Microbiol.">
        <title>Complete genome sequence of Corynebacterium casei LMG S-19264T (=DSM 44701T), isolated from a smear-ripened cheese.</title>
        <authorList>
            <consortium name="US DOE Joint Genome Institute (JGI-PGF)"/>
            <person name="Walter F."/>
            <person name="Albersmeier A."/>
            <person name="Kalinowski J."/>
            <person name="Ruckert C."/>
        </authorList>
    </citation>
    <scope>NUCLEOTIDE SEQUENCE</scope>
    <source>
        <strain evidence="2">KCTC 12711</strain>
    </source>
</reference>
<proteinExistence type="predicted"/>
<evidence type="ECO:0000313" key="3">
    <source>
        <dbReference type="Proteomes" id="UP000614811"/>
    </source>
</evidence>
<reference evidence="2" key="2">
    <citation type="submission" date="2020-09" db="EMBL/GenBank/DDBJ databases">
        <authorList>
            <person name="Sun Q."/>
            <person name="Kim S."/>
        </authorList>
    </citation>
    <scope>NUCLEOTIDE SEQUENCE</scope>
    <source>
        <strain evidence="2">KCTC 12711</strain>
    </source>
</reference>